<dbReference type="Gene3D" id="3.40.30.10">
    <property type="entry name" value="Glutaredoxin"/>
    <property type="match status" value="1"/>
</dbReference>
<dbReference type="AlphaFoldDB" id="A0A0C9QR29"/>
<dbReference type="FunFam" id="3.40.30.10:FF:000104">
    <property type="entry name" value="Thioredoxin"/>
    <property type="match status" value="1"/>
</dbReference>
<organism evidence="7">
    <name type="scientific">Wollemia nobilis</name>
    <dbReference type="NCBI Taxonomy" id="56998"/>
    <lineage>
        <taxon>Eukaryota</taxon>
        <taxon>Viridiplantae</taxon>
        <taxon>Streptophyta</taxon>
        <taxon>Embryophyta</taxon>
        <taxon>Tracheophyta</taxon>
        <taxon>Spermatophyta</taxon>
        <taxon>Pinopsida</taxon>
        <taxon>Pinidae</taxon>
        <taxon>Conifers II</taxon>
        <taxon>Araucariales</taxon>
        <taxon>Araucariaceae</taxon>
        <taxon>Wollemia</taxon>
    </lineage>
</organism>
<dbReference type="PROSITE" id="PS51352">
    <property type="entry name" value="THIOREDOXIN_2"/>
    <property type="match status" value="1"/>
</dbReference>
<dbReference type="EMBL" id="GCHU01013229">
    <property type="protein sequence ID" value="JAG87185.1"/>
    <property type="molecule type" value="Transcribed_RNA"/>
</dbReference>
<evidence type="ECO:0000256" key="3">
    <source>
        <dbReference type="ARBA" id="ARBA00023157"/>
    </source>
</evidence>
<dbReference type="PANTHER" id="PTHR10438:SF463">
    <property type="entry name" value="THIOREDOXIN"/>
    <property type="match status" value="1"/>
</dbReference>
<evidence type="ECO:0000259" key="6">
    <source>
        <dbReference type="PROSITE" id="PS51352"/>
    </source>
</evidence>
<accession>A0A0C9QR29</accession>
<evidence type="ECO:0000256" key="4">
    <source>
        <dbReference type="ARBA" id="ARBA00023284"/>
    </source>
</evidence>
<proteinExistence type="inferred from homology"/>
<dbReference type="CDD" id="cd02947">
    <property type="entry name" value="TRX_family"/>
    <property type="match status" value="1"/>
</dbReference>
<feature type="domain" description="Thioredoxin" evidence="6">
    <location>
        <begin position="1"/>
        <end position="112"/>
    </location>
</feature>
<evidence type="ECO:0000256" key="5">
    <source>
        <dbReference type="ARBA" id="ARBA00038353"/>
    </source>
</evidence>
<keyword evidence="2" id="KW-0249">Electron transport</keyword>
<keyword evidence="4" id="KW-0676">Redox-active center</keyword>
<dbReference type="PRINTS" id="PR00421">
    <property type="entry name" value="THIOREDOXIN"/>
</dbReference>
<dbReference type="InterPro" id="IPR013766">
    <property type="entry name" value="Thioredoxin_domain"/>
</dbReference>
<sequence>MAEGNVIACHSTDAWKSKLEEAKSSGKLVVVDFTAAWCGPCRIISPVYVELSKTYKDVVFLKVDVDELQDVTAEWEVQSMPTFIFIKDGKPIDKIIGAKKDELERKVSALASA</sequence>
<evidence type="ECO:0000256" key="2">
    <source>
        <dbReference type="ARBA" id="ARBA00022982"/>
    </source>
</evidence>
<dbReference type="PANTHER" id="PTHR10438">
    <property type="entry name" value="THIOREDOXIN"/>
    <property type="match status" value="1"/>
</dbReference>
<dbReference type="InterPro" id="IPR017937">
    <property type="entry name" value="Thioredoxin_CS"/>
</dbReference>
<comment type="similarity">
    <text evidence="5">Belongs to the thioredoxin family. Plant H-type subfamily.</text>
</comment>
<dbReference type="InterPro" id="IPR050620">
    <property type="entry name" value="Thioredoxin_H-type-like"/>
</dbReference>
<dbReference type="Pfam" id="PF00085">
    <property type="entry name" value="Thioredoxin"/>
    <property type="match status" value="1"/>
</dbReference>
<dbReference type="PROSITE" id="PS00194">
    <property type="entry name" value="THIOREDOXIN_1"/>
    <property type="match status" value="1"/>
</dbReference>
<dbReference type="SUPFAM" id="SSF52833">
    <property type="entry name" value="Thioredoxin-like"/>
    <property type="match status" value="1"/>
</dbReference>
<dbReference type="InterPro" id="IPR036249">
    <property type="entry name" value="Thioredoxin-like_sf"/>
</dbReference>
<evidence type="ECO:0000313" key="7">
    <source>
        <dbReference type="EMBL" id="JAG87185.1"/>
    </source>
</evidence>
<evidence type="ECO:0000256" key="1">
    <source>
        <dbReference type="ARBA" id="ARBA00022448"/>
    </source>
</evidence>
<name>A0A0C9QR29_9CONI</name>
<protein>
    <submittedName>
        <fullName evidence="7">TSA: Wollemia nobilis Ref_Wollemi_Transcript_13306_696 transcribed RNA sequence</fullName>
    </submittedName>
</protein>
<reference evidence="7" key="1">
    <citation type="submission" date="2015-02" db="EMBL/GenBank/DDBJ databases">
        <title>A transcriptome of Wollemia nobilis - a relic of Gondwana.</title>
        <authorList>
            <person name="Chia J.Y."/>
            <person name="Leong Y.S."/>
            <person name="Abdul Karim S."/>
            <person name="Wan Azmi N."/>
            <person name="Hercus R."/>
            <person name="Croft L."/>
        </authorList>
    </citation>
    <scope>NUCLEOTIDE SEQUENCE</scope>
    <source>
        <strain evidence="7">MaeBrown</strain>
        <tissue evidence="7">Leaf</tissue>
    </source>
</reference>
<dbReference type="GO" id="GO:0016671">
    <property type="term" value="F:oxidoreductase activity, acting on a sulfur group of donors, disulfide as acceptor"/>
    <property type="evidence" value="ECO:0007669"/>
    <property type="project" value="UniProtKB-ARBA"/>
</dbReference>
<keyword evidence="1" id="KW-0813">Transport</keyword>
<keyword evidence="3" id="KW-1015">Disulfide bond</keyword>